<keyword evidence="1" id="KW-1133">Transmembrane helix</keyword>
<keyword evidence="1" id="KW-0472">Membrane</keyword>
<feature type="transmembrane region" description="Helical" evidence="1">
    <location>
        <begin position="20"/>
        <end position="40"/>
    </location>
</feature>
<keyword evidence="3" id="KW-1185">Reference proteome</keyword>
<evidence type="ECO:0000256" key="1">
    <source>
        <dbReference type="SAM" id="Phobius"/>
    </source>
</evidence>
<evidence type="ECO:0000313" key="2">
    <source>
        <dbReference type="EMBL" id="GAQ23363.1"/>
    </source>
</evidence>
<dbReference type="Proteomes" id="UP000056209">
    <property type="component" value="Unassembled WGS sequence"/>
</dbReference>
<dbReference type="AlphaFoldDB" id="A0A100HME2"/>
<name>A0A100HME2_9DEIO</name>
<proteinExistence type="predicted"/>
<organism evidence="2 3">
    <name type="scientific">Deinococcus grandis</name>
    <dbReference type="NCBI Taxonomy" id="57498"/>
    <lineage>
        <taxon>Bacteria</taxon>
        <taxon>Thermotogati</taxon>
        <taxon>Deinococcota</taxon>
        <taxon>Deinococci</taxon>
        <taxon>Deinococcales</taxon>
        <taxon>Deinococcaceae</taxon>
        <taxon>Deinococcus</taxon>
    </lineage>
</organism>
<keyword evidence="1" id="KW-0812">Transmembrane</keyword>
<accession>A0A100HME2</accession>
<gene>
    <name evidence="2" type="ORF">DEIGR_200218</name>
</gene>
<sequence length="48" mass="5094">MTPERRCHQPPGTAGHTGGMTLILALSAIALPLVVLPVLYPNRDQSAE</sequence>
<comment type="caution">
    <text evidence="2">The sequence shown here is derived from an EMBL/GenBank/DDBJ whole genome shotgun (WGS) entry which is preliminary data.</text>
</comment>
<dbReference type="EMBL" id="BCMS01000002">
    <property type="protein sequence ID" value="GAQ23363.1"/>
    <property type="molecule type" value="Genomic_DNA"/>
</dbReference>
<protein>
    <submittedName>
        <fullName evidence="2">Uncharacterized protein</fullName>
    </submittedName>
</protein>
<reference evidence="3" key="1">
    <citation type="submission" date="2015-11" db="EMBL/GenBank/DDBJ databases">
        <title>Draft Genome Sequence of the Radioresistant Bacterium Deinococcus grandis, Isolated from Freshwater Fish in Japan.</title>
        <authorList>
            <person name="Satoh K."/>
            <person name="Onodera T."/>
            <person name="Omoso K."/>
            <person name="Takeda-Yano K."/>
            <person name="Katayama T."/>
            <person name="Oono Y."/>
            <person name="Narumi I."/>
        </authorList>
    </citation>
    <scope>NUCLEOTIDE SEQUENCE [LARGE SCALE GENOMIC DNA]</scope>
    <source>
        <strain evidence="3">ATCC 43672</strain>
    </source>
</reference>
<evidence type="ECO:0000313" key="3">
    <source>
        <dbReference type="Proteomes" id="UP000056209"/>
    </source>
</evidence>